<organism evidence="4 5">
    <name type="scientific">Mya arenaria</name>
    <name type="common">Soft-shell clam</name>
    <dbReference type="NCBI Taxonomy" id="6604"/>
    <lineage>
        <taxon>Eukaryota</taxon>
        <taxon>Metazoa</taxon>
        <taxon>Spiralia</taxon>
        <taxon>Lophotrochozoa</taxon>
        <taxon>Mollusca</taxon>
        <taxon>Bivalvia</taxon>
        <taxon>Autobranchia</taxon>
        <taxon>Heteroconchia</taxon>
        <taxon>Euheterodonta</taxon>
        <taxon>Imparidentia</taxon>
        <taxon>Neoheterodontei</taxon>
        <taxon>Myida</taxon>
        <taxon>Myoidea</taxon>
        <taxon>Myidae</taxon>
        <taxon>Mya</taxon>
    </lineage>
</organism>
<feature type="region of interest" description="Disordered" evidence="3">
    <location>
        <begin position="568"/>
        <end position="598"/>
    </location>
</feature>
<evidence type="ECO:0000256" key="2">
    <source>
        <dbReference type="SAM" id="Coils"/>
    </source>
</evidence>
<evidence type="ECO:0000256" key="1">
    <source>
        <dbReference type="ARBA" id="ARBA00022722"/>
    </source>
</evidence>
<protein>
    <submittedName>
        <fullName evidence="4">Uncharacterized protein</fullName>
    </submittedName>
</protein>
<reference evidence="4" key="1">
    <citation type="submission" date="2022-11" db="EMBL/GenBank/DDBJ databases">
        <title>Centuries of genome instability and evolution in soft-shell clam transmissible cancer (bioRxiv).</title>
        <authorList>
            <person name="Hart S.F.M."/>
            <person name="Yonemitsu M.A."/>
            <person name="Giersch R.M."/>
            <person name="Beal B.F."/>
            <person name="Arriagada G."/>
            <person name="Davis B.W."/>
            <person name="Ostrander E.A."/>
            <person name="Goff S.P."/>
            <person name="Metzger M.J."/>
        </authorList>
    </citation>
    <scope>NUCLEOTIDE SEQUENCE</scope>
    <source>
        <strain evidence="4">MELC-2E11</strain>
        <tissue evidence="4">Siphon/mantle</tissue>
    </source>
</reference>
<evidence type="ECO:0000256" key="3">
    <source>
        <dbReference type="SAM" id="MobiDB-lite"/>
    </source>
</evidence>
<gene>
    <name evidence="4" type="ORF">MAR_030044</name>
</gene>
<dbReference type="PANTHER" id="PTHR11046">
    <property type="entry name" value="OLIGORIBONUCLEASE, MITOCHONDRIAL"/>
    <property type="match status" value="1"/>
</dbReference>
<proteinExistence type="predicted"/>
<evidence type="ECO:0000313" key="5">
    <source>
        <dbReference type="Proteomes" id="UP001164746"/>
    </source>
</evidence>
<evidence type="ECO:0000313" key="4">
    <source>
        <dbReference type="EMBL" id="WAQ97354.1"/>
    </source>
</evidence>
<accession>A0ABY7DLG8</accession>
<dbReference type="InterPro" id="IPR022894">
    <property type="entry name" value="Oligoribonuclease"/>
</dbReference>
<dbReference type="EMBL" id="CP111013">
    <property type="protein sequence ID" value="WAQ97354.1"/>
    <property type="molecule type" value="Genomic_DNA"/>
</dbReference>
<feature type="coiled-coil region" evidence="2">
    <location>
        <begin position="11"/>
        <end position="52"/>
    </location>
</feature>
<keyword evidence="5" id="KW-1185">Reference proteome</keyword>
<name>A0ABY7DLG8_MYAAR</name>
<keyword evidence="2" id="KW-0175">Coiled coil</keyword>
<dbReference type="PANTHER" id="PTHR11046:SF25">
    <property type="match status" value="1"/>
</dbReference>
<keyword evidence="1" id="KW-0378">Hydrolase</keyword>
<dbReference type="Proteomes" id="UP001164746">
    <property type="component" value="Chromosome 2"/>
</dbReference>
<sequence>MNDTGYTQQDFDKLFQRNEKLENECRQLKERLDLLMEENNKLETELHKLKKNENVEFYNERTKTYDLKLHLCIYSLLDNHVAYQNVGAVIENSTKPPNKLPAISTIQNWSLERGILARKQIVGTAVDTVNTTLHTDEASKYGSKWGALATRDSEGNNTFLGLRDMATKSSHDTLETFKNILSDIDSVCSNNESPAQKIICYIRNTMTSTETKFNELLAEYRTDILPNVREKYEEMSENEKAALSRMNNFFCGHHTLMHMADVSAKSLYEVKKGHFKNEIPIHNVSFSWHNSYNLNGLQIICQKKRSKIWLSLHFVTFITQLLKDNQMRGLPLQPLKGNRFNILFTNAGHVYFLKSQMIAYLESCPALNGLLQSVIFDLRQPFFIIGCKSLGLISKHITTPLWNIIENQEVSISDMNIRYVRLINYIAECVENLDDFIREYLLLYDDVPVKRDKMYEKLIKPSEIDCHVIVILSVIFPNLIQLIQRQFGSHLPGGSNEHINEHETSSVDKHNQYPERVFSYADHILSSKPNIKTLALEAFSLNKTHAWLSQREEVLQLIEESRKEVETEKKKLREEEISRKRSEKQQEEFVKKEDLERE</sequence>
<keyword evidence="1" id="KW-0540">Nuclease</keyword>